<dbReference type="PROSITE" id="PS50076">
    <property type="entry name" value="DNAJ_2"/>
    <property type="match status" value="1"/>
</dbReference>
<feature type="domain" description="J" evidence="3">
    <location>
        <begin position="53"/>
        <end position="116"/>
    </location>
</feature>
<accession>A0ABQ8HZS8</accession>
<evidence type="ECO:0000256" key="1">
    <source>
        <dbReference type="SAM" id="MobiDB-lite"/>
    </source>
</evidence>
<dbReference type="InterPro" id="IPR001623">
    <property type="entry name" value="DnaJ_domain"/>
</dbReference>
<keyword evidence="2" id="KW-0812">Transmembrane</keyword>
<feature type="region of interest" description="Disordered" evidence="1">
    <location>
        <begin position="351"/>
        <end position="370"/>
    </location>
</feature>
<comment type="caution">
    <text evidence="4">The sequence shown here is derived from an EMBL/GenBank/DDBJ whole genome shotgun (WGS) entry which is preliminary data.</text>
</comment>
<dbReference type="EMBL" id="JAFEMO010000005">
    <property type="protein sequence ID" value="KAH7569813.1"/>
    <property type="molecule type" value="Genomic_DNA"/>
</dbReference>
<dbReference type="InterPro" id="IPR036869">
    <property type="entry name" value="J_dom_sf"/>
</dbReference>
<reference evidence="4 5" key="1">
    <citation type="submission" date="2021-02" db="EMBL/GenBank/DDBJ databases">
        <title>Plant Genome Project.</title>
        <authorList>
            <person name="Zhang R.-G."/>
        </authorList>
    </citation>
    <scope>NUCLEOTIDE SEQUENCE [LARGE SCALE GENOMIC DNA]</scope>
    <source>
        <tissue evidence="4">Leaves</tissue>
    </source>
</reference>
<keyword evidence="2" id="KW-0472">Membrane</keyword>
<dbReference type="Pfam" id="PF13370">
    <property type="entry name" value="Fer4_13"/>
    <property type="match status" value="1"/>
</dbReference>
<evidence type="ECO:0000313" key="4">
    <source>
        <dbReference type="EMBL" id="KAH7569813.1"/>
    </source>
</evidence>
<dbReference type="CDD" id="cd06257">
    <property type="entry name" value="DnaJ"/>
    <property type="match status" value="1"/>
</dbReference>
<evidence type="ECO:0000259" key="3">
    <source>
        <dbReference type="PROSITE" id="PS50076"/>
    </source>
</evidence>
<feature type="transmembrane region" description="Helical" evidence="2">
    <location>
        <begin position="427"/>
        <end position="449"/>
    </location>
</feature>
<keyword evidence="2" id="KW-1133">Transmembrane helix</keyword>
<gene>
    <name evidence="4" type="ORF">JRO89_XS05G0003200</name>
</gene>
<dbReference type="PANTHER" id="PTHR45295:SF1">
    <property type="entry name" value="CHAPERONE PROTEIN DNAJ C76, CHLOROPLASTIC"/>
    <property type="match status" value="1"/>
</dbReference>
<organism evidence="4 5">
    <name type="scientific">Xanthoceras sorbifolium</name>
    <dbReference type="NCBI Taxonomy" id="99658"/>
    <lineage>
        <taxon>Eukaryota</taxon>
        <taxon>Viridiplantae</taxon>
        <taxon>Streptophyta</taxon>
        <taxon>Embryophyta</taxon>
        <taxon>Tracheophyta</taxon>
        <taxon>Spermatophyta</taxon>
        <taxon>Magnoliopsida</taxon>
        <taxon>eudicotyledons</taxon>
        <taxon>Gunneridae</taxon>
        <taxon>Pentapetalae</taxon>
        <taxon>rosids</taxon>
        <taxon>malvids</taxon>
        <taxon>Sapindales</taxon>
        <taxon>Sapindaceae</taxon>
        <taxon>Xanthoceroideae</taxon>
        <taxon>Xanthoceras</taxon>
    </lineage>
</organism>
<dbReference type="PRINTS" id="PR00625">
    <property type="entry name" value="JDOMAIN"/>
</dbReference>
<evidence type="ECO:0000313" key="5">
    <source>
        <dbReference type="Proteomes" id="UP000827721"/>
    </source>
</evidence>
<feature type="compositionally biased region" description="Basic and acidic residues" evidence="1">
    <location>
        <begin position="360"/>
        <end position="370"/>
    </location>
</feature>
<name>A0ABQ8HZS8_9ROSI</name>
<dbReference type="SUPFAM" id="SSF54862">
    <property type="entry name" value="4Fe-4S ferredoxins"/>
    <property type="match status" value="1"/>
</dbReference>
<dbReference type="Gene3D" id="1.10.287.110">
    <property type="entry name" value="DnaJ domain"/>
    <property type="match status" value="1"/>
</dbReference>
<sequence>MATAFACLLHLKTPIASSSITTTPRTSNSKSAFARPNRITCKASNSSPSIDFDLYDLLGIDSNCDHSDIKTAYRKLQKKCHPDIAGPPGHDMSIILNEAYSLLSDPNSRSAYDREQAKIGELRGYTGKPTYSVWLGSENEERAVFVDEVKCVGCLKCALFAQNTFAIESVYGKARVVAQWADPENTIREAIQTCPVDCISIVERADLAALEFLMSKQPRGNVRLGTGNSNIFMEVKKFQTRYAHATNKTASKEKDANWESRNAAIQAIRSISNWLYYWQSPTASQSNQILTTQNSTDDPILKKLLAAAVARKQAIKTIHTISSNNNTCDDEYWFPSTQALPAASTQIINSTSQTASEIPRNTKNDDDKKHYKQLETDKRNPIAMAIPLVTAAIAAAIVRLQISQGGVVGELQEHVGGSLALDIVNSFWLQVILAGITWYFLGVTIVEIIQVIGNRKE</sequence>
<dbReference type="SMART" id="SM00271">
    <property type="entry name" value="DnaJ"/>
    <property type="match status" value="1"/>
</dbReference>
<protein>
    <recommendedName>
        <fullName evidence="3">J domain-containing protein</fullName>
    </recommendedName>
</protein>
<dbReference type="SUPFAM" id="SSF46565">
    <property type="entry name" value="Chaperone J-domain"/>
    <property type="match status" value="1"/>
</dbReference>
<dbReference type="Proteomes" id="UP000827721">
    <property type="component" value="Unassembled WGS sequence"/>
</dbReference>
<proteinExistence type="predicted"/>
<dbReference type="Gene3D" id="3.30.70.20">
    <property type="match status" value="1"/>
</dbReference>
<evidence type="ECO:0000256" key="2">
    <source>
        <dbReference type="SAM" id="Phobius"/>
    </source>
</evidence>
<dbReference type="Pfam" id="PF00226">
    <property type="entry name" value="DnaJ"/>
    <property type="match status" value="1"/>
</dbReference>
<keyword evidence="5" id="KW-1185">Reference proteome</keyword>
<dbReference type="PANTHER" id="PTHR45295">
    <property type="entry name" value="CHAPERONE PROTEIN DNAJ C76, CHLOROPLASTIC"/>
    <property type="match status" value="1"/>
</dbReference>